<accession>A0AAV6P881</accession>
<dbReference type="EMBL" id="JAGKQH010000001">
    <property type="protein sequence ID" value="KAG6607543.1"/>
    <property type="molecule type" value="Genomic_DNA"/>
</dbReference>
<dbReference type="InterPro" id="IPR027214">
    <property type="entry name" value="Cystatin"/>
</dbReference>
<proteinExistence type="predicted"/>
<dbReference type="AlphaFoldDB" id="A0AAV6P881"/>
<feature type="domain" description="Phloem filament PP1" evidence="1">
    <location>
        <begin position="39"/>
        <end position="115"/>
    </location>
</feature>
<dbReference type="GO" id="GO:0004869">
    <property type="term" value="F:cysteine-type endopeptidase inhibitor activity"/>
    <property type="evidence" value="ECO:0007669"/>
    <property type="project" value="InterPro"/>
</dbReference>
<dbReference type="Pfam" id="PF07430">
    <property type="entry name" value="PP1"/>
    <property type="match status" value="1"/>
</dbReference>
<name>A0AAV6P881_9ROSI</name>
<comment type="caution">
    <text evidence="2">The sequence shown here is derived from an EMBL/GenBank/DDBJ whole genome shotgun (WGS) entry which is preliminary data.</text>
</comment>
<keyword evidence="3" id="KW-1185">Reference proteome</keyword>
<reference evidence="2 3" key="1">
    <citation type="journal article" date="2021" name="Hortic Res">
        <title>The domestication of Cucurbita argyrosperma as revealed by the genome of its wild relative.</title>
        <authorList>
            <person name="Barrera-Redondo J."/>
            <person name="Sanchez-de la Vega G."/>
            <person name="Aguirre-Liguori J.A."/>
            <person name="Castellanos-Morales G."/>
            <person name="Gutierrez-Guerrero Y.T."/>
            <person name="Aguirre-Dugua X."/>
            <person name="Aguirre-Planter E."/>
            <person name="Tenaillon M.I."/>
            <person name="Lira-Saade R."/>
            <person name="Eguiarte L.E."/>
        </authorList>
    </citation>
    <scope>NUCLEOTIDE SEQUENCE [LARGE SCALE GENOMIC DNA]</scope>
    <source>
        <strain evidence="2">JBR-2021</strain>
    </source>
</reference>
<protein>
    <recommendedName>
        <fullName evidence="1">Phloem filament PP1 domain-containing protein</fullName>
    </recommendedName>
</protein>
<dbReference type="PANTHER" id="PTHR47116">
    <property type="entry name" value="PHLOEM FILAMENT PROTEIN"/>
    <property type="match status" value="1"/>
</dbReference>
<sequence>MSIGLGLGLGFNLGFPDRPKPDCGCNEKWIPIQDLGMECLHQVAKFALEEHHKNHRENWALKGISGGWYLEIDAYSVKYRLHIEVSSRLGFVRRHEVIVLEKRVECGRIRSLESFRHI</sequence>
<organism evidence="2 3">
    <name type="scientific">Cucurbita argyrosperma subsp. sororia</name>
    <dbReference type="NCBI Taxonomy" id="37648"/>
    <lineage>
        <taxon>Eukaryota</taxon>
        <taxon>Viridiplantae</taxon>
        <taxon>Streptophyta</taxon>
        <taxon>Embryophyta</taxon>
        <taxon>Tracheophyta</taxon>
        <taxon>Spermatophyta</taxon>
        <taxon>Magnoliopsida</taxon>
        <taxon>eudicotyledons</taxon>
        <taxon>Gunneridae</taxon>
        <taxon>Pentapetalae</taxon>
        <taxon>rosids</taxon>
        <taxon>fabids</taxon>
        <taxon>Cucurbitales</taxon>
        <taxon>Cucurbitaceae</taxon>
        <taxon>Cucurbiteae</taxon>
        <taxon>Cucurbita</taxon>
    </lineage>
</organism>
<dbReference type="Proteomes" id="UP000685013">
    <property type="component" value="Chromosome 1"/>
</dbReference>
<evidence type="ECO:0000313" key="2">
    <source>
        <dbReference type="EMBL" id="KAG6607543.1"/>
    </source>
</evidence>
<evidence type="ECO:0000313" key="3">
    <source>
        <dbReference type="Proteomes" id="UP000685013"/>
    </source>
</evidence>
<feature type="non-terminal residue" evidence="2">
    <location>
        <position position="1"/>
    </location>
</feature>
<dbReference type="InterPro" id="IPR009994">
    <property type="entry name" value="PP1"/>
</dbReference>
<evidence type="ECO:0000259" key="1">
    <source>
        <dbReference type="Pfam" id="PF07430"/>
    </source>
</evidence>
<gene>
    <name evidence="2" type="ORF">SDJN03_00885</name>
</gene>